<dbReference type="Proteomes" id="UP000316727">
    <property type="component" value="Unassembled WGS sequence"/>
</dbReference>
<reference evidence="1 2" key="1">
    <citation type="submission" date="2019-06" db="EMBL/GenBank/DDBJ databases">
        <title>A novel bacterium of genus Pontibacter, isolated from marine sediment.</title>
        <authorList>
            <person name="Huang H."/>
            <person name="Mo K."/>
            <person name="Hu Y."/>
        </authorList>
    </citation>
    <scope>NUCLEOTIDE SEQUENCE [LARGE SCALE GENOMIC DNA]</scope>
    <source>
        <strain evidence="1 2">HB172049</strain>
    </source>
</reference>
<dbReference type="Gene3D" id="1.10.10.60">
    <property type="entry name" value="Homeodomain-like"/>
    <property type="match status" value="1"/>
</dbReference>
<dbReference type="RefSeq" id="WP_140621779.1">
    <property type="nucleotide sequence ID" value="NZ_VFRQ01000006.1"/>
</dbReference>
<dbReference type="OrthoDB" id="930609at2"/>
<dbReference type="Pfam" id="PF13384">
    <property type="entry name" value="HTH_23"/>
    <property type="match status" value="1"/>
</dbReference>
<name>A0A501W4A2_9BACT</name>
<dbReference type="AlphaFoldDB" id="A0A501W4A2"/>
<sequence>MKKQELKQKARADWIRVYEQLGFISKAARRCGITRSTLQRWLKWNGNILLETSGVDTLPLLPPHA</sequence>
<evidence type="ECO:0008006" key="3">
    <source>
        <dbReference type="Google" id="ProtNLM"/>
    </source>
</evidence>
<comment type="caution">
    <text evidence="1">The sequence shown here is derived from an EMBL/GenBank/DDBJ whole genome shotgun (WGS) entry which is preliminary data.</text>
</comment>
<gene>
    <name evidence="1" type="ORF">FJM65_11985</name>
</gene>
<evidence type="ECO:0000313" key="1">
    <source>
        <dbReference type="EMBL" id="TPE43475.1"/>
    </source>
</evidence>
<dbReference type="EMBL" id="VFRQ01000006">
    <property type="protein sequence ID" value="TPE43475.1"/>
    <property type="molecule type" value="Genomic_DNA"/>
</dbReference>
<evidence type="ECO:0000313" key="2">
    <source>
        <dbReference type="Proteomes" id="UP000316727"/>
    </source>
</evidence>
<protein>
    <recommendedName>
        <fullName evidence="3">Helix-turn-helix domain-containing protein</fullName>
    </recommendedName>
</protein>
<accession>A0A501W4A2</accession>
<proteinExistence type="predicted"/>
<organism evidence="1 2">
    <name type="scientific">Pontibacter mangrovi</name>
    <dbReference type="NCBI Taxonomy" id="2589816"/>
    <lineage>
        <taxon>Bacteria</taxon>
        <taxon>Pseudomonadati</taxon>
        <taxon>Bacteroidota</taxon>
        <taxon>Cytophagia</taxon>
        <taxon>Cytophagales</taxon>
        <taxon>Hymenobacteraceae</taxon>
        <taxon>Pontibacter</taxon>
    </lineage>
</organism>
<keyword evidence="2" id="KW-1185">Reference proteome</keyword>